<dbReference type="Gene3D" id="3.30.300.30">
    <property type="match status" value="1"/>
</dbReference>
<dbReference type="Pfam" id="PF00550">
    <property type="entry name" value="PP-binding"/>
    <property type="match status" value="1"/>
</dbReference>
<dbReference type="PROSITE" id="PS00012">
    <property type="entry name" value="PHOSPHOPANTETHEINE"/>
    <property type="match status" value="1"/>
</dbReference>
<evidence type="ECO:0000256" key="1">
    <source>
        <dbReference type="ARBA" id="ARBA00022450"/>
    </source>
</evidence>
<sequence length="995" mass="110984">MTLLDHLNFWFDSTPEAIALVTSHEHLTYGQLARYSDAVAAFLDTENVGLGSIVPIEATRSADFIIGLIGIMKTGAAYSPIDHAYPEKRKAYIVEQTQASVTLTTVTQSSNDVNVGNRRTVSVASLREKHVREVTLRHLAPSDPIYVIFTSGTTGVPKGVLIEHHCVEAFVSWHNKQFGVEPSTRSTLMAALGFDVAHWEIWSPLCAGGTLYMPDDETRRDIGELMKLFNRERITHAFVPTVMARDVVEASRPGPSALRYLFTGGEKLNPINTDHIRYQLIDYYGPTEATIWATYHPVPSASLGTTPSIGKPVSDTQIWILDEQLREPPRGEIGEICIAGPCLARGYLNNERQTAEKFLPHPFESGSRIYRTGDLGKWLPDNSVQFLGRTDDQVKIRGHLVELSEIEMAIAQQPGVKEVSVIATSPAEGGAREIVAFLIPDNAVVQHGDFLARIRDGISVLLPDYMIPGHYRIVDALAKNANEKTDKSALRTLFEQSVESAIPRDFSNIRDAVERTVFEIFASTLGHADFDGTRSFFEIGGHSLLAAKVTAFLSKHFGLSLRITDLYTHPSVAALTAEVKRRIQCTEASSDHTSPEVLRNDAVLPDDIVFDAGFDSRRLEHPAHLFLTGVTGFVGVHLLAELLGRTEAVVHCIVRAKDRHGAENRLSEKLAQYKVHIDTADMARVKLYAGDITEPEFGLAPADYAELSMKVDVIHHSASAVNFIKPYAAMKRDNVDGLISLVRFAAAGRTKAMMLLSTISVYSWGYWITGKTLMREDDDIDQNLPAICADIGYVKSKWAMETIADQAQSRGMPLMTFRLGYATYHSKTGVSASYQWWGRLVKTCIELGAVPDLQELREGLSTVDYMSQAVAHISKSPFALGKKFNLIHSGERNISLKGFFTRLESYFGYRFKIMPFHKWRDLWKDNGDTPLYPVLNLFTDPMHNDKCILELYQHTYHWEHSNTSVFLEGSNIVQPEFGEKELRQYLQHSISLTPD</sequence>
<dbReference type="InterPro" id="IPR000873">
    <property type="entry name" value="AMP-dep_synth/lig_dom"/>
</dbReference>
<keyword evidence="1" id="KW-0596">Phosphopantetheine</keyword>
<dbReference type="Gene3D" id="3.40.50.720">
    <property type="entry name" value="NAD(P)-binding Rossmann-like Domain"/>
    <property type="match status" value="1"/>
</dbReference>
<dbReference type="PANTHER" id="PTHR44845">
    <property type="entry name" value="CARRIER DOMAIN-CONTAINING PROTEIN"/>
    <property type="match status" value="1"/>
</dbReference>
<dbReference type="RefSeq" id="WP_206429761.1">
    <property type="nucleotide sequence ID" value="NZ_CP027753.1"/>
</dbReference>
<dbReference type="InterPro" id="IPR020806">
    <property type="entry name" value="PKS_PP-bd"/>
</dbReference>
<reference evidence="4 5" key="1">
    <citation type="submission" date="2018-03" db="EMBL/GenBank/DDBJ databases">
        <title>Diversity of phytobeneficial traits revealed by whole-genome analysis of worldwide-isolated phenazine-producing Pseudomonas spp.</title>
        <authorList>
            <person name="Biessy A."/>
            <person name="Novinscak A."/>
            <person name="Blom J."/>
            <person name="Leger G."/>
            <person name="Thomashow L.S."/>
            <person name="Cazorla F.M."/>
            <person name="Josic D."/>
            <person name="Filion M."/>
        </authorList>
    </citation>
    <scope>NUCLEOTIDE SEQUENCE [LARGE SCALE GENOMIC DNA]</scope>
    <source>
        <strain evidence="4 5">B25</strain>
    </source>
</reference>
<name>A0A3G7TVJ2_9PSED</name>
<evidence type="ECO:0000256" key="2">
    <source>
        <dbReference type="ARBA" id="ARBA00022553"/>
    </source>
</evidence>
<dbReference type="CDD" id="cd05930">
    <property type="entry name" value="A_NRPS"/>
    <property type="match status" value="1"/>
</dbReference>
<dbReference type="NCBIfam" id="TIGR01733">
    <property type="entry name" value="AA-adenyl-dom"/>
    <property type="match status" value="1"/>
</dbReference>
<dbReference type="InterPro" id="IPR020845">
    <property type="entry name" value="AMP-binding_CS"/>
</dbReference>
<dbReference type="InterPro" id="IPR025110">
    <property type="entry name" value="AMP-bd_C"/>
</dbReference>
<protein>
    <submittedName>
        <fullName evidence="4">Siderophore biosynthesis non-ribosomal peptide synthetase</fullName>
    </submittedName>
</protein>
<dbReference type="Proteomes" id="UP000268048">
    <property type="component" value="Chromosome"/>
</dbReference>
<dbReference type="InterPro" id="IPR010080">
    <property type="entry name" value="Thioester_reductase-like_dom"/>
</dbReference>
<dbReference type="InterPro" id="IPR036736">
    <property type="entry name" value="ACP-like_sf"/>
</dbReference>
<evidence type="ECO:0000313" key="5">
    <source>
        <dbReference type="Proteomes" id="UP000268048"/>
    </source>
</evidence>
<dbReference type="PROSITE" id="PS50075">
    <property type="entry name" value="CARRIER"/>
    <property type="match status" value="1"/>
</dbReference>
<dbReference type="Gene3D" id="3.40.50.980">
    <property type="match status" value="2"/>
</dbReference>
<dbReference type="Gene3D" id="2.30.38.10">
    <property type="entry name" value="Luciferase, Domain 3"/>
    <property type="match status" value="1"/>
</dbReference>
<dbReference type="Gene3D" id="1.10.1200.10">
    <property type="entry name" value="ACP-like"/>
    <property type="match status" value="1"/>
</dbReference>
<dbReference type="PANTHER" id="PTHR44845:SF6">
    <property type="entry name" value="BETA-ALANINE-ACTIVATING ENZYME"/>
    <property type="match status" value="1"/>
</dbReference>
<feature type="domain" description="Carrier" evidence="3">
    <location>
        <begin position="508"/>
        <end position="583"/>
    </location>
</feature>
<evidence type="ECO:0000313" key="4">
    <source>
        <dbReference type="EMBL" id="AZE50422.1"/>
    </source>
</evidence>
<dbReference type="EMBL" id="CP027753">
    <property type="protein sequence ID" value="AZE50422.1"/>
    <property type="molecule type" value="Genomic_DNA"/>
</dbReference>
<gene>
    <name evidence="4" type="ORF">C4K04_4767</name>
</gene>
<dbReference type="Pfam" id="PF13193">
    <property type="entry name" value="AMP-binding_C"/>
    <property type="match status" value="1"/>
</dbReference>
<dbReference type="InterPro" id="IPR006162">
    <property type="entry name" value="Ppantetheine_attach_site"/>
</dbReference>
<dbReference type="InterPro" id="IPR013120">
    <property type="entry name" value="FAR_NAD-bd"/>
</dbReference>
<dbReference type="SMART" id="SM00823">
    <property type="entry name" value="PKS_PP"/>
    <property type="match status" value="1"/>
</dbReference>
<dbReference type="Pfam" id="PF00501">
    <property type="entry name" value="AMP-binding"/>
    <property type="match status" value="1"/>
</dbReference>
<dbReference type="SUPFAM" id="SSF47336">
    <property type="entry name" value="ACP-like"/>
    <property type="match status" value="1"/>
</dbReference>
<accession>A0A3G7TVJ2</accession>
<dbReference type="AlphaFoldDB" id="A0A3G7TVJ2"/>
<organism evidence="4 5">
    <name type="scientific">Pseudomonas chlororaphis</name>
    <dbReference type="NCBI Taxonomy" id="587753"/>
    <lineage>
        <taxon>Bacteria</taxon>
        <taxon>Pseudomonadati</taxon>
        <taxon>Pseudomonadota</taxon>
        <taxon>Gammaproteobacteria</taxon>
        <taxon>Pseudomonadales</taxon>
        <taxon>Pseudomonadaceae</taxon>
        <taxon>Pseudomonas</taxon>
    </lineage>
</organism>
<dbReference type="NCBIfam" id="TIGR01746">
    <property type="entry name" value="Thioester-redct"/>
    <property type="match status" value="1"/>
</dbReference>
<keyword evidence="2" id="KW-0597">Phosphoprotein</keyword>
<dbReference type="Pfam" id="PF07993">
    <property type="entry name" value="NAD_binding_4"/>
    <property type="match status" value="1"/>
</dbReference>
<dbReference type="SUPFAM" id="SSF56801">
    <property type="entry name" value="Acetyl-CoA synthetase-like"/>
    <property type="match status" value="1"/>
</dbReference>
<proteinExistence type="predicted"/>
<evidence type="ECO:0000259" key="3">
    <source>
        <dbReference type="PROSITE" id="PS50075"/>
    </source>
</evidence>
<dbReference type="InterPro" id="IPR009081">
    <property type="entry name" value="PP-bd_ACP"/>
</dbReference>
<dbReference type="SUPFAM" id="SSF51735">
    <property type="entry name" value="NAD(P)-binding Rossmann-fold domains"/>
    <property type="match status" value="1"/>
</dbReference>
<dbReference type="InterPro" id="IPR036291">
    <property type="entry name" value="NAD(P)-bd_dom_sf"/>
</dbReference>
<dbReference type="PROSITE" id="PS00455">
    <property type="entry name" value="AMP_BINDING"/>
    <property type="match status" value="1"/>
</dbReference>
<dbReference type="InterPro" id="IPR010071">
    <property type="entry name" value="AA_adenyl_dom"/>
</dbReference>
<dbReference type="InterPro" id="IPR045851">
    <property type="entry name" value="AMP-bd_C_sf"/>
</dbReference>
<dbReference type="GO" id="GO:0031177">
    <property type="term" value="F:phosphopantetheine binding"/>
    <property type="evidence" value="ECO:0007669"/>
    <property type="project" value="InterPro"/>
</dbReference>